<dbReference type="Gene3D" id="3.30.420.10">
    <property type="entry name" value="Ribonuclease H-like superfamily/Ribonuclease H"/>
    <property type="match status" value="1"/>
</dbReference>
<proteinExistence type="predicted"/>
<keyword evidence="3" id="KW-1185">Reference proteome</keyword>
<protein>
    <submittedName>
        <fullName evidence="4 5">Uncharacterized protein LOC107267241</fullName>
    </submittedName>
</protein>
<dbReference type="InterPro" id="IPR005471">
    <property type="entry name" value="Tscrpt_reg_IclR_N"/>
</dbReference>
<dbReference type="Pfam" id="PF16087">
    <property type="entry name" value="DUF4817"/>
    <property type="match status" value="1"/>
</dbReference>
<dbReference type="GO" id="GO:0003676">
    <property type="term" value="F:nucleic acid binding"/>
    <property type="evidence" value="ECO:0007669"/>
    <property type="project" value="InterPro"/>
</dbReference>
<dbReference type="RefSeq" id="XP_015594170.1">
    <property type="nucleotide sequence ID" value="XM_015738684.2"/>
</dbReference>
<gene>
    <name evidence="4 5 6 7" type="primary">LOC107267241</name>
</gene>
<evidence type="ECO:0000313" key="6">
    <source>
        <dbReference type="RefSeq" id="XP_015594171.1"/>
    </source>
</evidence>
<evidence type="ECO:0000259" key="2">
    <source>
        <dbReference type="Pfam" id="PF16087"/>
    </source>
</evidence>
<organism evidence="3 5">
    <name type="scientific">Cephus cinctus</name>
    <name type="common">Wheat stem sawfly</name>
    <dbReference type="NCBI Taxonomy" id="211228"/>
    <lineage>
        <taxon>Eukaryota</taxon>
        <taxon>Metazoa</taxon>
        <taxon>Ecdysozoa</taxon>
        <taxon>Arthropoda</taxon>
        <taxon>Hexapoda</taxon>
        <taxon>Insecta</taxon>
        <taxon>Pterygota</taxon>
        <taxon>Neoptera</taxon>
        <taxon>Endopterygota</taxon>
        <taxon>Hymenoptera</taxon>
        <taxon>Cephoidea</taxon>
        <taxon>Cephidae</taxon>
        <taxon>Cephus</taxon>
    </lineage>
</organism>
<evidence type="ECO:0000313" key="5">
    <source>
        <dbReference type="RefSeq" id="XP_015594170.1"/>
    </source>
</evidence>
<dbReference type="AlphaFoldDB" id="A0AAJ7FJ04"/>
<dbReference type="RefSeq" id="XP_015594171.1">
    <property type="nucleotide sequence ID" value="XM_015738685.2"/>
</dbReference>
<sequence length="356" mass="41527">MMSYDCNEYGDMILVYGMCGCNAHEAARSYAERFPKRARFPSAAVILGAVRRIQATGSAMPNHRETGAPRQSRTLRKEERIIDVFRKNPTASVRSVARSLGLPRSTVHKIIGCEKWHVYHYTRVEELKSSDYVVRREFCEWLLQRHEEDPNFIGNIMFTDELSFGLSGCWNTRNCQIWTTDNSQASVAVHQHERRFSVNLWAGIINDRLIGPFEFEGKFTTEKYRKFLQRNLLPLLRVCGLSEENRRRIWLQHNATRNVREELNGMFPERWIGQGGPHHWPPRSSDLTPMNFFLWEHMKSVIYRTPVETLQELHLRIDSALRSITPEMLKNCQSSLLQRARCCIQANGGHFEHLLH</sequence>
<accession>A0AAJ7FJ04</accession>
<dbReference type="KEGG" id="ccin:107267241"/>
<evidence type="ECO:0000259" key="1">
    <source>
        <dbReference type="Pfam" id="PF09339"/>
    </source>
</evidence>
<evidence type="ECO:0000313" key="3">
    <source>
        <dbReference type="Proteomes" id="UP000694920"/>
    </source>
</evidence>
<dbReference type="InterPro" id="IPR036397">
    <property type="entry name" value="RNaseH_sf"/>
</dbReference>
<dbReference type="Proteomes" id="UP000694920">
    <property type="component" value="Unplaced"/>
</dbReference>
<feature type="domain" description="HTH iclR-type" evidence="1">
    <location>
        <begin position="80"/>
        <end position="110"/>
    </location>
</feature>
<dbReference type="PANTHER" id="PTHR47326:SF1">
    <property type="entry name" value="HTH PSQ-TYPE DOMAIN-CONTAINING PROTEIN"/>
    <property type="match status" value="1"/>
</dbReference>
<dbReference type="PANTHER" id="PTHR47326">
    <property type="entry name" value="TRANSPOSABLE ELEMENT TC3 TRANSPOSASE-LIKE PROTEIN"/>
    <property type="match status" value="1"/>
</dbReference>
<evidence type="ECO:0000313" key="7">
    <source>
        <dbReference type="RefSeq" id="XP_015594172.1"/>
    </source>
</evidence>
<feature type="domain" description="DUF4817" evidence="2">
    <location>
        <begin position="8"/>
        <end position="58"/>
    </location>
</feature>
<dbReference type="Pfam" id="PF09339">
    <property type="entry name" value="HTH_IclR"/>
    <property type="match status" value="1"/>
</dbReference>
<name>A0AAJ7FJ04_CEPCN</name>
<dbReference type="GeneID" id="107267241"/>
<evidence type="ECO:0000313" key="4">
    <source>
        <dbReference type="RefSeq" id="XP_015594169.1"/>
    </source>
</evidence>
<dbReference type="RefSeq" id="XP_015594172.1">
    <property type="nucleotide sequence ID" value="XM_015738686.2"/>
</dbReference>
<reference evidence="4 5" key="1">
    <citation type="submission" date="2025-04" db="UniProtKB">
        <authorList>
            <consortium name="RefSeq"/>
        </authorList>
    </citation>
    <scope>IDENTIFICATION</scope>
</reference>
<dbReference type="InterPro" id="IPR032135">
    <property type="entry name" value="DUF4817"/>
</dbReference>
<dbReference type="RefSeq" id="XP_015594169.1">
    <property type="nucleotide sequence ID" value="XM_015738683.2"/>
</dbReference>